<name>A0ACC2SW55_9FUNG</name>
<gene>
    <name evidence="1" type="ORF">DSO57_1007700</name>
</gene>
<evidence type="ECO:0000313" key="1">
    <source>
        <dbReference type="EMBL" id="KAJ9066625.1"/>
    </source>
</evidence>
<dbReference type="EMBL" id="QTSX02004283">
    <property type="protein sequence ID" value="KAJ9066625.1"/>
    <property type="molecule type" value="Genomic_DNA"/>
</dbReference>
<protein>
    <submittedName>
        <fullName evidence="1">Uncharacterized protein</fullName>
    </submittedName>
</protein>
<proteinExistence type="predicted"/>
<sequence length="855" mass="94721">MSSYPHHFHVGTPEANPSLSEVLGAHNAQKFVRQPMALRTNSESYSVPILELCQTLSHSADSVLAVAASKTFLFAGAQSGVIKVWDRTTFLTVKILEGHTRCILCLILSPDQKLLFSGSGDGTVRVWDAESHCLKYVLRTSPHVGDILSLAYLPSANTIFLGCQDTSIQWFSLDHPSLEHLNSCPDAVAPSRLPKIEVPGLPPSKPFFPPVVVRKDCDEIEHRIPLQWVQHSAHLGYIYSLLIGPILDDSASQHLFSGSGDGSIKIWRIDFGASGVRLSHTRTLSGISTDTVYAMALREGLLYAGLQGGYVAVFDLETFQRIRTLLGHQDDVLALTCHQDDLYSADSQGLIKKWNRAFECVGTIQGHDGLVLTMTLAEESILISGGSDNCVRLWWLAPDRNLQKNIYPRSFKENDGGVDELLQVLEKWVRIPTISGQVHHMEDCRLGAKFLKNLLVQLGAEARLVQGAEGRNPLVYGVFRASTSPARRVLFYGHYDVVSARPKEWATDPFQLIGKDGYLYGRGVTDNKGPILAAVFATSELVREKKLGVEVTFLIEGEEESGSTGFFPAVQALRPELGEMDLILLSNSYWLNDEIPCITYGLRGVIHASIRVANQHADSHSGVYGGGIAEPLIDLTQLLAKLISQNKQVLIPGFYDKVRPTPPEEDAEFVEIARIVSRNAPHVSPSKLKSQWRCPTLTIHKIATSGPNDQTTVIPSWARADLSMRIVPDQSLDHIVDAFKAHVHSCFQELSSENEIEVFIRQTADWWLGDPSNQYYSILKDVIEEEWGVPPIPIREGGSIPAVPWLEKEFNAPTIHLPMGQSSDQAHLTNERMRIRNLQAGKHILKAYFTKLGLI</sequence>
<reference evidence="1" key="1">
    <citation type="submission" date="2022-04" db="EMBL/GenBank/DDBJ databases">
        <title>Genome of the entomopathogenic fungus Entomophthora muscae.</title>
        <authorList>
            <person name="Elya C."/>
            <person name="Lovett B.R."/>
            <person name="Lee E."/>
            <person name="Macias A.M."/>
            <person name="Hajek A.E."/>
            <person name="De Bivort B.L."/>
            <person name="Kasson M.T."/>
            <person name="De Fine Licht H.H."/>
            <person name="Stajich J.E."/>
        </authorList>
    </citation>
    <scope>NUCLEOTIDE SEQUENCE</scope>
    <source>
        <strain evidence="1">Berkeley</strain>
    </source>
</reference>
<dbReference type="Proteomes" id="UP001165960">
    <property type="component" value="Unassembled WGS sequence"/>
</dbReference>
<evidence type="ECO:0000313" key="2">
    <source>
        <dbReference type="Proteomes" id="UP001165960"/>
    </source>
</evidence>
<comment type="caution">
    <text evidence="1">The sequence shown here is derived from an EMBL/GenBank/DDBJ whole genome shotgun (WGS) entry which is preliminary data.</text>
</comment>
<keyword evidence="2" id="KW-1185">Reference proteome</keyword>
<organism evidence="1 2">
    <name type="scientific">Entomophthora muscae</name>
    <dbReference type="NCBI Taxonomy" id="34485"/>
    <lineage>
        <taxon>Eukaryota</taxon>
        <taxon>Fungi</taxon>
        <taxon>Fungi incertae sedis</taxon>
        <taxon>Zoopagomycota</taxon>
        <taxon>Entomophthoromycotina</taxon>
        <taxon>Entomophthoromycetes</taxon>
        <taxon>Entomophthorales</taxon>
        <taxon>Entomophthoraceae</taxon>
        <taxon>Entomophthora</taxon>
    </lineage>
</organism>
<accession>A0ACC2SW55</accession>